<dbReference type="InterPro" id="IPR001584">
    <property type="entry name" value="Integrase_cat-core"/>
</dbReference>
<dbReference type="PANTHER" id="PTHR47515">
    <property type="entry name" value="LOW CALCIUM RESPONSE LOCUS PROTEIN T"/>
    <property type="match status" value="1"/>
</dbReference>
<dbReference type="InterPro" id="IPR036397">
    <property type="entry name" value="RNaseH_sf"/>
</dbReference>
<reference evidence="3 4" key="1">
    <citation type="submission" date="2019-09" db="EMBL/GenBank/DDBJ databases">
        <authorList>
            <person name="Depoorter E."/>
        </authorList>
    </citation>
    <scope>NUCLEOTIDE SEQUENCE [LARGE SCALE GENOMIC DNA]</scope>
    <source>
        <strain evidence="3">LMG 6863</strain>
    </source>
</reference>
<protein>
    <submittedName>
        <fullName evidence="3">Transposase B</fullName>
    </submittedName>
</protein>
<name>A0A6P2RGB2_BURL3</name>
<organism evidence="3 4">
    <name type="scientific">Burkholderia lata (strain ATCC 17760 / DSM 23089 / LMG 22485 / NCIMB 9086 / R18194 / 383)</name>
    <dbReference type="NCBI Taxonomy" id="482957"/>
    <lineage>
        <taxon>Bacteria</taxon>
        <taxon>Pseudomonadati</taxon>
        <taxon>Pseudomonadota</taxon>
        <taxon>Betaproteobacteria</taxon>
        <taxon>Burkholderiales</taxon>
        <taxon>Burkholderiaceae</taxon>
        <taxon>Burkholderia</taxon>
        <taxon>Burkholderia cepacia complex</taxon>
    </lineage>
</organism>
<feature type="compositionally biased region" description="Polar residues" evidence="1">
    <location>
        <begin position="206"/>
        <end position="217"/>
    </location>
</feature>
<dbReference type="Proteomes" id="UP000494170">
    <property type="component" value="Unassembled WGS sequence"/>
</dbReference>
<feature type="region of interest" description="Disordered" evidence="1">
    <location>
        <begin position="191"/>
        <end position="217"/>
    </location>
</feature>
<accession>A0A6P2RGB2</accession>
<dbReference type="PANTHER" id="PTHR47515:SF2">
    <property type="entry name" value="INTEGRASE CORE DOMAIN PROTEIN"/>
    <property type="match status" value="1"/>
</dbReference>
<evidence type="ECO:0000259" key="2">
    <source>
        <dbReference type="PROSITE" id="PS50994"/>
    </source>
</evidence>
<dbReference type="SUPFAM" id="SSF53098">
    <property type="entry name" value="Ribonuclease H-like"/>
    <property type="match status" value="1"/>
</dbReference>
<feature type="domain" description="Integrase catalytic" evidence="2">
    <location>
        <begin position="101"/>
        <end position="217"/>
    </location>
</feature>
<gene>
    <name evidence="3" type="ORF">BLA6863_06481</name>
</gene>
<dbReference type="GO" id="GO:0003676">
    <property type="term" value="F:nucleic acid binding"/>
    <property type="evidence" value="ECO:0007669"/>
    <property type="project" value="InterPro"/>
</dbReference>
<dbReference type="InterPro" id="IPR012337">
    <property type="entry name" value="RNaseH-like_sf"/>
</dbReference>
<evidence type="ECO:0000313" key="4">
    <source>
        <dbReference type="Proteomes" id="UP000494170"/>
    </source>
</evidence>
<dbReference type="PROSITE" id="PS50994">
    <property type="entry name" value="INTEGRASE"/>
    <property type="match status" value="1"/>
</dbReference>
<dbReference type="AlphaFoldDB" id="A0A6P2RGB2"/>
<dbReference type="EMBL" id="CABVPY010000065">
    <property type="protein sequence ID" value="VWC32146.1"/>
    <property type="molecule type" value="Genomic_DNA"/>
</dbReference>
<dbReference type="Gene3D" id="3.30.420.10">
    <property type="entry name" value="Ribonuclease H-like superfamily/Ribonuclease H"/>
    <property type="match status" value="1"/>
</dbReference>
<dbReference type="GO" id="GO:0015074">
    <property type="term" value="P:DNA integration"/>
    <property type="evidence" value="ECO:0007669"/>
    <property type="project" value="InterPro"/>
</dbReference>
<evidence type="ECO:0000313" key="3">
    <source>
        <dbReference type="EMBL" id="VWC32146.1"/>
    </source>
</evidence>
<proteinExistence type="predicted"/>
<sequence length="217" mass="24610">MARSAGIPDSAGCSRRKTCCYLGLSRRVATYTLNQPRKDRRRGEQLISVAQEVPRFGYRRMSPWLALGESRVRRIWRALQLNIPRRRPRRRRCGSDIRLPGATQPNSVWSYDCVHDQLVEGWALKMLCMIDEYTCECFAIEVGASQRSQEVILTLSQLMRLYGKPVFVRPDKGANLPPPRSCAGYGMLQSVRPSSRRPVRGKTDSSRPSMASCATNC</sequence>
<evidence type="ECO:0000256" key="1">
    <source>
        <dbReference type="SAM" id="MobiDB-lite"/>
    </source>
</evidence>
<dbReference type="Pfam" id="PF00665">
    <property type="entry name" value="rve"/>
    <property type="match status" value="1"/>
</dbReference>